<feature type="compositionally biased region" description="Basic and acidic residues" evidence="9">
    <location>
        <begin position="1"/>
        <end position="10"/>
    </location>
</feature>
<evidence type="ECO:0000256" key="4">
    <source>
        <dbReference type="ARBA" id="ARBA00018370"/>
    </source>
</evidence>
<proteinExistence type="inferred from homology"/>
<dbReference type="SUPFAM" id="SSF109998">
    <property type="entry name" value="Triger factor/SurA peptide-binding domain-like"/>
    <property type="match status" value="1"/>
</dbReference>
<feature type="domain" description="PpiC" evidence="10">
    <location>
        <begin position="159"/>
        <end position="261"/>
    </location>
</feature>
<comment type="catalytic activity">
    <reaction evidence="1">
        <text>[protein]-peptidylproline (omega=180) = [protein]-peptidylproline (omega=0)</text>
        <dbReference type="Rhea" id="RHEA:16237"/>
        <dbReference type="Rhea" id="RHEA-COMP:10747"/>
        <dbReference type="Rhea" id="RHEA-COMP:10748"/>
        <dbReference type="ChEBI" id="CHEBI:83833"/>
        <dbReference type="ChEBI" id="CHEBI:83834"/>
        <dbReference type="EC" id="5.2.1.8"/>
    </reaction>
</comment>
<dbReference type="InterPro" id="IPR000297">
    <property type="entry name" value="PPIase_PpiC"/>
</dbReference>
<evidence type="ECO:0000256" key="5">
    <source>
        <dbReference type="ARBA" id="ARBA00023110"/>
    </source>
</evidence>
<dbReference type="EMBL" id="JBBGZH010000002">
    <property type="protein sequence ID" value="MEJ5022558.1"/>
    <property type="molecule type" value="Genomic_DNA"/>
</dbReference>
<keyword evidence="12" id="KW-1185">Reference proteome</keyword>
<evidence type="ECO:0000256" key="6">
    <source>
        <dbReference type="ARBA" id="ARBA00030642"/>
    </source>
</evidence>
<evidence type="ECO:0000256" key="8">
    <source>
        <dbReference type="PROSITE-ProRule" id="PRU00278"/>
    </source>
</evidence>
<protein>
    <recommendedName>
        <fullName evidence="4">Parvulin-like PPIase</fullName>
        <ecNumber evidence="3">5.2.1.8</ecNumber>
    </recommendedName>
    <alternativeName>
        <fullName evidence="6">Peptidyl-prolyl cis-trans isomerase plp</fullName>
    </alternativeName>
    <alternativeName>
        <fullName evidence="7">Rotamase plp</fullName>
    </alternativeName>
</protein>
<dbReference type="SUPFAM" id="SSF54534">
    <property type="entry name" value="FKBP-like"/>
    <property type="match status" value="1"/>
</dbReference>
<feature type="region of interest" description="Disordered" evidence="9">
    <location>
        <begin position="1"/>
        <end position="51"/>
    </location>
</feature>
<evidence type="ECO:0000256" key="3">
    <source>
        <dbReference type="ARBA" id="ARBA00013194"/>
    </source>
</evidence>
<evidence type="ECO:0000256" key="1">
    <source>
        <dbReference type="ARBA" id="ARBA00000971"/>
    </source>
</evidence>
<keyword evidence="5 8" id="KW-0697">Rotamase</keyword>
<dbReference type="InterPro" id="IPR050245">
    <property type="entry name" value="PrsA_foldase"/>
</dbReference>
<dbReference type="PANTHER" id="PTHR47245">
    <property type="entry name" value="PEPTIDYLPROLYL ISOMERASE"/>
    <property type="match status" value="1"/>
</dbReference>
<dbReference type="Proteomes" id="UP001375812">
    <property type="component" value="Unassembled WGS sequence"/>
</dbReference>
<evidence type="ECO:0000313" key="11">
    <source>
        <dbReference type="EMBL" id="MEJ5022558.1"/>
    </source>
</evidence>
<evidence type="ECO:0000256" key="2">
    <source>
        <dbReference type="ARBA" id="ARBA00007656"/>
    </source>
</evidence>
<keyword evidence="8 11" id="KW-0413">Isomerase</keyword>
<dbReference type="InterPro" id="IPR046357">
    <property type="entry name" value="PPIase_dom_sf"/>
</dbReference>
<dbReference type="PROSITE" id="PS50198">
    <property type="entry name" value="PPIC_PPIASE_2"/>
    <property type="match status" value="1"/>
</dbReference>
<dbReference type="PANTHER" id="PTHR47245:SF2">
    <property type="entry name" value="PEPTIDYL-PROLYL CIS-TRANS ISOMERASE HP_0175-RELATED"/>
    <property type="match status" value="1"/>
</dbReference>
<dbReference type="Gene3D" id="3.10.50.40">
    <property type="match status" value="1"/>
</dbReference>
<evidence type="ECO:0000256" key="9">
    <source>
        <dbReference type="SAM" id="MobiDB-lite"/>
    </source>
</evidence>
<comment type="similarity">
    <text evidence="2">Belongs to the PpiC/parvulin rotamase family.</text>
</comment>
<dbReference type="InterPro" id="IPR027304">
    <property type="entry name" value="Trigger_fact/SurA_dom_sf"/>
</dbReference>
<sequence>MVTLFDRKQPSEQPPAEPSEQHHGAHAHAHTHDTGYTTYKEPDTRVPPKPRPVFDAVSVNGVAINETDILTEAQNHPSENPGAALLAAARALAVRELLLQRARETGIVPESEKDAEGRSETDEDALVRMVIEREVEVPSATREEAQRFYENNRHRFTSAPILEASHILIAADPANQQEREKARATASFLATSVIAEPATFASVAHEYSSCPSGAQGGNLGQLTRGSTVPEFERALERLTPGETTPAPIESRFGFHIVRLDRRIEGEELPFDYVADRIAGWLEASTWSKAVSQYIAILAADADITGIDLLSNEGAEG</sequence>
<dbReference type="EC" id="5.2.1.8" evidence="3"/>
<organism evidence="11 12">
    <name type="scientific">Ochrobactrum vermis</name>
    <dbReference type="NCBI Taxonomy" id="1827297"/>
    <lineage>
        <taxon>Bacteria</taxon>
        <taxon>Pseudomonadati</taxon>
        <taxon>Pseudomonadota</taxon>
        <taxon>Alphaproteobacteria</taxon>
        <taxon>Hyphomicrobiales</taxon>
        <taxon>Brucellaceae</taxon>
        <taxon>Brucella/Ochrobactrum group</taxon>
        <taxon>Ochrobactrum</taxon>
    </lineage>
</organism>
<comment type="caution">
    <text evidence="11">The sequence shown here is derived from an EMBL/GenBank/DDBJ whole genome shotgun (WGS) entry which is preliminary data.</text>
</comment>
<dbReference type="InterPro" id="IPR023058">
    <property type="entry name" value="PPIase_PpiC_CS"/>
</dbReference>
<evidence type="ECO:0000313" key="12">
    <source>
        <dbReference type="Proteomes" id="UP001375812"/>
    </source>
</evidence>
<name>A0ABU8PK02_9HYPH</name>
<reference evidence="11 12" key="1">
    <citation type="submission" date="2023-12" db="EMBL/GenBank/DDBJ databases">
        <title>Gut-associated functions are favored during microbiome assembly across C. elegans life.</title>
        <authorList>
            <person name="Zimmermann J."/>
        </authorList>
    </citation>
    <scope>NUCLEOTIDE SEQUENCE [LARGE SCALE GENOMIC DNA]</scope>
    <source>
        <strain evidence="11 12">MYb71</strain>
    </source>
</reference>
<dbReference type="RefSeq" id="WP_105544888.1">
    <property type="nucleotide sequence ID" value="NZ_JBBGZH010000002.1"/>
</dbReference>
<dbReference type="PROSITE" id="PS01096">
    <property type="entry name" value="PPIC_PPIASE_1"/>
    <property type="match status" value="1"/>
</dbReference>
<gene>
    <name evidence="11" type="ORF">WH297_22865</name>
</gene>
<dbReference type="Pfam" id="PF00639">
    <property type="entry name" value="Rotamase"/>
    <property type="match status" value="1"/>
</dbReference>
<accession>A0ABU8PK02</accession>
<evidence type="ECO:0000259" key="10">
    <source>
        <dbReference type="PROSITE" id="PS50198"/>
    </source>
</evidence>
<evidence type="ECO:0000256" key="7">
    <source>
        <dbReference type="ARBA" id="ARBA00031484"/>
    </source>
</evidence>
<dbReference type="GO" id="GO:0016853">
    <property type="term" value="F:isomerase activity"/>
    <property type="evidence" value="ECO:0007669"/>
    <property type="project" value="UniProtKB-KW"/>
</dbReference>